<dbReference type="GO" id="GO:0010181">
    <property type="term" value="F:FMN binding"/>
    <property type="evidence" value="ECO:0007669"/>
    <property type="project" value="InterPro"/>
</dbReference>
<dbReference type="Gene3D" id="1.20.990.10">
    <property type="entry name" value="NADPH-cytochrome p450 Reductase, Chain A, domain 3"/>
    <property type="match status" value="1"/>
</dbReference>
<dbReference type="InterPro" id="IPR029039">
    <property type="entry name" value="Flavoprotein-like_sf"/>
</dbReference>
<dbReference type="PRINTS" id="PR00371">
    <property type="entry name" value="FPNCR"/>
</dbReference>
<keyword evidence="10" id="KW-0486">Methionine biosynthesis</keyword>
<evidence type="ECO:0000259" key="13">
    <source>
        <dbReference type="PROSITE" id="PS50902"/>
    </source>
</evidence>
<accession>A0AAD3DAW3</accession>
<dbReference type="InterPro" id="IPR017927">
    <property type="entry name" value="FAD-bd_FR_type"/>
</dbReference>
<feature type="domain" description="FAD-binding FR-type" evidence="14">
    <location>
        <begin position="593"/>
        <end position="864"/>
    </location>
</feature>
<comment type="cofactor">
    <cofactor evidence="1">
        <name>FMN</name>
        <dbReference type="ChEBI" id="CHEBI:58210"/>
    </cofactor>
</comment>
<feature type="domain" description="Flavodoxin-like" evidence="13">
    <location>
        <begin position="271"/>
        <end position="436"/>
    </location>
</feature>
<evidence type="ECO:0000313" key="16">
    <source>
        <dbReference type="Proteomes" id="UP001054902"/>
    </source>
</evidence>
<proteinExistence type="predicted"/>
<dbReference type="PROSITE" id="PS51384">
    <property type="entry name" value="FAD_FR"/>
    <property type="match status" value="1"/>
</dbReference>
<comment type="cofactor">
    <cofactor evidence="2">
        <name>FAD</name>
        <dbReference type="ChEBI" id="CHEBI:57692"/>
    </cofactor>
</comment>
<keyword evidence="16" id="KW-1185">Reference proteome</keyword>
<dbReference type="Pfam" id="PF00258">
    <property type="entry name" value="Flavodoxin_1"/>
    <property type="match status" value="2"/>
</dbReference>
<dbReference type="GO" id="GO:0030586">
    <property type="term" value="F:[methionine synthase] reductase (NADPH) activity"/>
    <property type="evidence" value="ECO:0007669"/>
    <property type="project" value="UniProtKB-EC"/>
</dbReference>
<dbReference type="PANTHER" id="PTHR19384:SF84">
    <property type="entry name" value="METHIONINE SYNTHASE REDUCTASE"/>
    <property type="match status" value="1"/>
</dbReference>
<reference evidence="15 16" key="1">
    <citation type="journal article" date="2021" name="Sci. Rep.">
        <title>The genome of the diatom Chaetoceros tenuissimus carries an ancient integrated fragment of an extant virus.</title>
        <authorList>
            <person name="Hongo Y."/>
            <person name="Kimura K."/>
            <person name="Takaki Y."/>
            <person name="Yoshida Y."/>
            <person name="Baba S."/>
            <person name="Kobayashi G."/>
            <person name="Nagasaki K."/>
            <person name="Hano T."/>
            <person name="Tomaru Y."/>
        </authorList>
    </citation>
    <scope>NUCLEOTIDE SEQUENCE [LARGE SCALE GENOMIC DNA]</scope>
    <source>
        <strain evidence="15 16">NIES-3715</strain>
    </source>
</reference>
<evidence type="ECO:0000256" key="3">
    <source>
        <dbReference type="ARBA" id="ARBA00022605"/>
    </source>
</evidence>
<keyword evidence="4" id="KW-0285">Flavoprotein</keyword>
<comment type="caution">
    <text evidence="15">The sequence shown here is derived from an EMBL/GenBank/DDBJ whole genome shotgun (WGS) entry which is preliminary data.</text>
</comment>
<dbReference type="GO" id="GO:0050660">
    <property type="term" value="F:flavin adenine dinucleotide binding"/>
    <property type="evidence" value="ECO:0007669"/>
    <property type="project" value="TreeGrafter"/>
</dbReference>
<dbReference type="Pfam" id="PF00667">
    <property type="entry name" value="FAD_binding_1"/>
    <property type="match status" value="1"/>
</dbReference>
<dbReference type="GO" id="GO:0050667">
    <property type="term" value="P:homocysteine metabolic process"/>
    <property type="evidence" value="ECO:0007669"/>
    <property type="project" value="TreeGrafter"/>
</dbReference>
<dbReference type="Pfam" id="PF00175">
    <property type="entry name" value="NAD_binding_1"/>
    <property type="match status" value="1"/>
</dbReference>
<dbReference type="EMBL" id="BLLK01000062">
    <property type="protein sequence ID" value="GFH59234.1"/>
    <property type="molecule type" value="Genomic_DNA"/>
</dbReference>
<dbReference type="InterPro" id="IPR023173">
    <property type="entry name" value="NADPH_Cyt_P450_Rdtase_alpha"/>
</dbReference>
<dbReference type="Gene3D" id="3.40.50.80">
    <property type="entry name" value="Nucleotide-binding domain of ferredoxin-NADP reductase (FNR) module"/>
    <property type="match status" value="1"/>
</dbReference>
<evidence type="ECO:0000256" key="7">
    <source>
        <dbReference type="ARBA" id="ARBA00022827"/>
    </source>
</evidence>
<evidence type="ECO:0000256" key="12">
    <source>
        <dbReference type="ARBA" id="ARBA00040659"/>
    </source>
</evidence>
<dbReference type="Proteomes" id="UP001054902">
    <property type="component" value="Unassembled WGS sequence"/>
</dbReference>
<dbReference type="GO" id="GO:0005829">
    <property type="term" value="C:cytosol"/>
    <property type="evidence" value="ECO:0007669"/>
    <property type="project" value="TreeGrafter"/>
</dbReference>
<evidence type="ECO:0000256" key="4">
    <source>
        <dbReference type="ARBA" id="ARBA00022630"/>
    </source>
</evidence>
<evidence type="ECO:0000313" key="15">
    <source>
        <dbReference type="EMBL" id="GFH59234.1"/>
    </source>
</evidence>
<evidence type="ECO:0000256" key="2">
    <source>
        <dbReference type="ARBA" id="ARBA00001974"/>
    </source>
</evidence>
<protein>
    <recommendedName>
        <fullName evidence="12">Methionine synthase reductase</fullName>
        <ecNumber evidence="11">1.16.1.8</ecNumber>
    </recommendedName>
</protein>
<keyword evidence="6" id="KW-0949">S-adenosyl-L-methionine</keyword>
<keyword evidence="8" id="KW-0521">NADP</keyword>
<keyword evidence="7" id="KW-0274">FAD</keyword>
<dbReference type="InterPro" id="IPR039261">
    <property type="entry name" value="FNR_nucleotide-bd"/>
</dbReference>
<name>A0AAD3DAW3_9STRA</name>
<keyword evidence="3" id="KW-0028">Amino-acid biosynthesis</keyword>
<dbReference type="InterPro" id="IPR008254">
    <property type="entry name" value="Flavodoxin/NO_synth"/>
</dbReference>
<dbReference type="InterPro" id="IPR003097">
    <property type="entry name" value="CysJ-like_FAD-binding"/>
</dbReference>
<evidence type="ECO:0000256" key="9">
    <source>
        <dbReference type="ARBA" id="ARBA00023002"/>
    </source>
</evidence>
<dbReference type="SUPFAM" id="SSF63380">
    <property type="entry name" value="Riboflavin synthase domain-like"/>
    <property type="match status" value="1"/>
</dbReference>
<evidence type="ECO:0000256" key="11">
    <source>
        <dbReference type="ARBA" id="ARBA00039088"/>
    </source>
</evidence>
<gene>
    <name evidence="15" type="ORF">CTEN210_15710</name>
</gene>
<sequence length="1062" mass="116671">MSELPLFVLYGSATGNAESIAKGLAAKYKDNVPSPFNKVVCYEANEFKKKCLPIWEKEPPADVARKYGVVFVTSTTGNGDSPENSGRFLRYLKRKTTIESLAMKHVAFGVLGLGDTNYDMFCESGKVADRKFDEAGGERVKPLGMADEGTGNLEDVVEAWVEDIVPILAKACCVQSNVVKVEEEKKTDEISAPIQNQPGSRPNVPTMMAGRPNVQAILNQRMGRPAPAAGRPNVQAILNQRMGKSVPAPSSSVEAEEKKEDVADLKSPSPLFILYGSATGNAEQIAKDLASKYEKKISENSDECYFPSVVCCELDQYKKKCLSTWEDDTKLRNDLGQKHGLIVVTSTTGNGDAPENASRFVRFIKRKSTADSMPFKNVVYAVLGLGDTNYDQFCETGKVIDKKLKDLGGTRCMDVSCADEGTGLEQVVDPFVASSFDVISKKCMGVDSKDIITKSKNSVVEEEKSDESLPTHVLESVGSIDDTMSMSAVSIVKNILGQQVIPEVDTSLLPSLGTSLSSCKLYDESDIVDRKSSRGLSLSELERLTVSSCSSGAFQYTHKDPFESTILGARYLTATDLNGASQASSALDIANDKDSREDKIIKAKQNLTQYFPLDKDDSEMNGKRVIELRLSLPDDFSLDYQPGDAIGFVVSNSAENVKFILDILRKHHGISSEQKVSLDEKKPITVATAIADHIDISSPLKNKRLLLALAQFATNSEEAAALKLLASKDATGKDLFQKYIEDQRMSFTDFLKQFPSCQGITLEGLLSMLPGIAPRYYSISSSPLECKDIGSPSLTVAFSVVDYMTPPLALKNGTRIQRRTGGLATRYLEAISSPHLIGANEIEHTFAIDRIKIFPKPTDDFRLPLNISTPMILIGPGTGVAPFMGFLKEREKQLSHGMDVAREVSAGTWRGGFDFEDEELSVSKKDAKGLTSNAQELGEIALYYGCRHEKHDWLYKEEMKKLKDDGIVKHLRLAFSRDSDKTKTYVQNKMSEDSDLLGEMIMTKNATTYICGDGNAMAKDVQSALLHIITKRVVRDGKSEEEARQIFEEKKASNKILLDIWS</sequence>
<evidence type="ECO:0000256" key="1">
    <source>
        <dbReference type="ARBA" id="ARBA00001917"/>
    </source>
</evidence>
<keyword evidence="5" id="KW-0288">FMN</keyword>
<dbReference type="SUPFAM" id="SSF52343">
    <property type="entry name" value="Ferredoxin reductase-like, C-terminal NADP-linked domain"/>
    <property type="match status" value="1"/>
</dbReference>
<dbReference type="PRINTS" id="PR00369">
    <property type="entry name" value="FLAVODOXIN"/>
</dbReference>
<feature type="domain" description="Flavodoxin-like" evidence="13">
    <location>
        <begin position="6"/>
        <end position="165"/>
    </location>
</feature>
<dbReference type="SUPFAM" id="SSF52218">
    <property type="entry name" value="Flavoproteins"/>
    <property type="match status" value="2"/>
</dbReference>
<dbReference type="InterPro" id="IPR001433">
    <property type="entry name" value="OxRdtase_FAD/NAD-bd"/>
</dbReference>
<dbReference type="Gene3D" id="3.40.50.360">
    <property type="match status" value="2"/>
</dbReference>
<evidence type="ECO:0000256" key="8">
    <source>
        <dbReference type="ARBA" id="ARBA00022857"/>
    </source>
</evidence>
<dbReference type="InterPro" id="IPR001094">
    <property type="entry name" value="Flavdoxin-like"/>
</dbReference>
<dbReference type="EC" id="1.16.1.8" evidence="11"/>
<evidence type="ECO:0000256" key="5">
    <source>
        <dbReference type="ARBA" id="ARBA00022643"/>
    </source>
</evidence>
<dbReference type="InterPro" id="IPR001709">
    <property type="entry name" value="Flavoprot_Pyr_Nucl_cyt_Rdtase"/>
</dbReference>
<evidence type="ECO:0000256" key="6">
    <source>
        <dbReference type="ARBA" id="ARBA00022691"/>
    </source>
</evidence>
<evidence type="ECO:0000256" key="10">
    <source>
        <dbReference type="ARBA" id="ARBA00023167"/>
    </source>
</evidence>
<organism evidence="15 16">
    <name type="scientific">Chaetoceros tenuissimus</name>
    <dbReference type="NCBI Taxonomy" id="426638"/>
    <lineage>
        <taxon>Eukaryota</taxon>
        <taxon>Sar</taxon>
        <taxon>Stramenopiles</taxon>
        <taxon>Ochrophyta</taxon>
        <taxon>Bacillariophyta</taxon>
        <taxon>Coscinodiscophyceae</taxon>
        <taxon>Chaetocerotophycidae</taxon>
        <taxon>Chaetocerotales</taxon>
        <taxon>Chaetocerotaceae</taxon>
        <taxon>Chaetoceros</taxon>
    </lineage>
</organism>
<keyword evidence="9" id="KW-0560">Oxidoreductase</keyword>
<evidence type="ECO:0000259" key="14">
    <source>
        <dbReference type="PROSITE" id="PS51384"/>
    </source>
</evidence>
<dbReference type="PROSITE" id="PS50902">
    <property type="entry name" value="FLAVODOXIN_LIKE"/>
    <property type="match status" value="2"/>
</dbReference>
<dbReference type="AlphaFoldDB" id="A0AAD3DAW3"/>
<dbReference type="Gene3D" id="2.40.30.10">
    <property type="entry name" value="Translation factors"/>
    <property type="match status" value="1"/>
</dbReference>
<dbReference type="PANTHER" id="PTHR19384">
    <property type="entry name" value="NITRIC OXIDE SYNTHASE-RELATED"/>
    <property type="match status" value="1"/>
</dbReference>
<dbReference type="GO" id="GO:0009086">
    <property type="term" value="P:methionine biosynthetic process"/>
    <property type="evidence" value="ECO:0007669"/>
    <property type="project" value="UniProtKB-KW"/>
</dbReference>
<dbReference type="InterPro" id="IPR017938">
    <property type="entry name" value="Riboflavin_synthase-like_b-brl"/>
</dbReference>